<accession>L9ZYG9</accession>
<protein>
    <submittedName>
        <fullName evidence="2">Uncharacterized protein</fullName>
    </submittedName>
</protein>
<evidence type="ECO:0000313" key="3">
    <source>
        <dbReference type="Proteomes" id="UP000011519"/>
    </source>
</evidence>
<evidence type="ECO:0000256" key="1">
    <source>
        <dbReference type="SAM" id="MobiDB-lite"/>
    </source>
</evidence>
<dbReference type="Proteomes" id="UP000011519">
    <property type="component" value="Unassembled WGS sequence"/>
</dbReference>
<dbReference type="EMBL" id="AOIM01000034">
    <property type="protein sequence ID" value="ELY90647.1"/>
    <property type="molecule type" value="Genomic_DNA"/>
</dbReference>
<gene>
    <name evidence="2" type="ORF">C483_11321</name>
</gene>
<comment type="caution">
    <text evidence="2">The sequence shown here is derived from an EMBL/GenBank/DDBJ whole genome shotgun (WGS) entry which is preliminary data.</text>
</comment>
<name>L9ZYG9_9EURY</name>
<organism evidence="2 3">
    <name type="scientific">Natrialba hulunbeirensis JCM 10989</name>
    <dbReference type="NCBI Taxonomy" id="1227493"/>
    <lineage>
        <taxon>Archaea</taxon>
        <taxon>Methanobacteriati</taxon>
        <taxon>Methanobacteriota</taxon>
        <taxon>Stenosarchaea group</taxon>
        <taxon>Halobacteria</taxon>
        <taxon>Halobacteriales</taxon>
        <taxon>Natrialbaceae</taxon>
        <taxon>Natrialba</taxon>
    </lineage>
</organism>
<sequence>MSKILATVAACNRTVAKARRTIRHSPEFGDDTNADEDGRPSTRIPPGGFLTG</sequence>
<feature type="region of interest" description="Disordered" evidence="1">
    <location>
        <begin position="20"/>
        <end position="52"/>
    </location>
</feature>
<proteinExistence type="predicted"/>
<evidence type="ECO:0000313" key="2">
    <source>
        <dbReference type="EMBL" id="ELY90647.1"/>
    </source>
</evidence>
<dbReference type="OrthoDB" id="165979at2157"/>
<dbReference type="AlphaFoldDB" id="L9ZYG9"/>
<dbReference type="PATRIC" id="fig|1227493.4.peg.2260"/>
<keyword evidence="3" id="KW-1185">Reference proteome</keyword>
<dbReference type="STRING" id="1227493.C483_11321"/>
<reference evidence="2 3" key="1">
    <citation type="journal article" date="2014" name="PLoS Genet.">
        <title>Phylogenetically driven sequencing of extremely halophilic archaea reveals strategies for static and dynamic osmo-response.</title>
        <authorList>
            <person name="Becker E.A."/>
            <person name="Seitzer P.M."/>
            <person name="Tritt A."/>
            <person name="Larsen D."/>
            <person name="Krusor M."/>
            <person name="Yao A.I."/>
            <person name="Wu D."/>
            <person name="Madern D."/>
            <person name="Eisen J.A."/>
            <person name="Darling A.E."/>
            <person name="Facciotti M.T."/>
        </authorList>
    </citation>
    <scope>NUCLEOTIDE SEQUENCE [LARGE SCALE GENOMIC DNA]</scope>
    <source>
        <strain evidence="2 3">JCM 10989</strain>
    </source>
</reference>
<dbReference type="RefSeq" id="WP_006653453.1">
    <property type="nucleotide sequence ID" value="NZ_AOIM01000034.1"/>
</dbReference>